<dbReference type="PANTHER" id="PTHR32182:SF0">
    <property type="entry name" value="DNA REPLICATION AND REPAIR PROTEIN RECF"/>
    <property type="match status" value="1"/>
</dbReference>
<dbReference type="SUPFAM" id="SSF52540">
    <property type="entry name" value="P-loop containing nucleoside triphosphate hydrolases"/>
    <property type="match status" value="1"/>
</dbReference>
<dbReference type="Pfam" id="PF13558">
    <property type="entry name" value="SbcC_Walker_B"/>
    <property type="match status" value="1"/>
</dbReference>
<dbReference type="OrthoDB" id="174137at2"/>
<evidence type="ECO:0000256" key="1">
    <source>
        <dbReference type="SAM" id="Coils"/>
    </source>
</evidence>
<evidence type="ECO:0000313" key="3">
    <source>
        <dbReference type="Proteomes" id="UP000265750"/>
    </source>
</evidence>
<name>A0A3A1WL46_9HYPH</name>
<comment type="caution">
    <text evidence="2">The sequence shown here is derived from an EMBL/GenBank/DDBJ whole genome shotgun (WGS) entry which is preliminary data.</text>
</comment>
<dbReference type="EMBL" id="QYRN01000006">
    <property type="protein sequence ID" value="RIY00087.1"/>
    <property type="molecule type" value="Genomic_DNA"/>
</dbReference>
<dbReference type="InterPro" id="IPR027417">
    <property type="entry name" value="P-loop_NTPase"/>
</dbReference>
<keyword evidence="1" id="KW-0175">Coiled coil</keyword>
<dbReference type="GO" id="GO:0006302">
    <property type="term" value="P:double-strand break repair"/>
    <property type="evidence" value="ECO:0007669"/>
    <property type="project" value="TreeGrafter"/>
</dbReference>
<dbReference type="AlphaFoldDB" id="A0A3A1WL46"/>
<accession>A0A3A1WL46</accession>
<keyword evidence="3" id="KW-1185">Reference proteome</keyword>
<feature type="coiled-coil region" evidence="1">
    <location>
        <begin position="634"/>
        <end position="661"/>
    </location>
</feature>
<protein>
    <submittedName>
        <fullName evidence="2">ATPase</fullName>
    </submittedName>
</protein>
<evidence type="ECO:0000313" key="2">
    <source>
        <dbReference type="EMBL" id="RIY00087.1"/>
    </source>
</evidence>
<dbReference type="Gene3D" id="3.40.50.300">
    <property type="entry name" value="P-loop containing nucleotide triphosphate hydrolases"/>
    <property type="match status" value="1"/>
</dbReference>
<dbReference type="Pfam" id="PF13555">
    <property type="entry name" value="AAA_29"/>
    <property type="match status" value="1"/>
</dbReference>
<reference evidence="3" key="1">
    <citation type="submission" date="2018-09" db="EMBL/GenBank/DDBJ databases">
        <authorList>
            <person name="Tuo L."/>
        </authorList>
    </citation>
    <scope>NUCLEOTIDE SEQUENCE [LARGE SCALE GENOMIC DNA]</scope>
    <source>
        <strain evidence="3">M2BS4Y-1</strain>
    </source>
</reference>
<sequence>MYSLRRISLSNWYLIDAKDIDIRGEAALIGPTGAGKTSIQDAIQTVITGASQNRLNLNASASGRSSRSVLEYCLGMTGDPAENGRPLRQSCETLLVLTFANDQTGEPIAVGIAMAARHGEGREEILSRFIAPGHAFSLEAVRRREGGVETVAPWAEIAATLRGSCPAFAEYKASAEKFTAEMLSAMRGPASAPNARHFLRAFSNALAFRPIFDPTVFVRDFVLEPDPLDVERVRASIATWRELEGLIEEAEAKHRHVSRIAGRFLGWGRERLAADLGRWRAGAFQARRTGMEWLGIRRTLREREAELALEQGVLTTRREWIRAWDEEIRDKSARLAAAGGEGRLREIAAETRLNERDIREIEQGWGRIADGLGTLARLVLRHAEDLPPGAVEAGRAAAEALTLVRDGDSFLDSARGQGDRLEDLVAAARRLDGFEAALDGATERLGARAHALEGELDRLRGALSRPRGAGGVLSREASRLLSTLGAAGIPAVPLCDVVEVLDPSWQYAAEALLGRGREALIVEPALLGRAFDLMWRDRNAFAGCTLVKTSATRSTHARAPAGSILEALDTADPHARAFLNVRIGAFRKAETDAELDRLDRGVMRNGKTSSGMGLSVQRDLGDLLLGRGGEGDGGAGLEAERARLEAELAAVRARLREAREGARALGSVLAALSPEAGPAELERRAMGVRQRGEELMRDRRALEDGEAAALKAEIEDIRAERDTYAAELAEEVEPKVETLRQTVANLKARGDMAAERHRSAVLRRRRAWDILATEAAAELLALTREGEAEPVTPARLGQELRAEIVAGEAERRDAAAWLAAARNEAESAAEAAEGAARREQLSGLRELTEYAGRWSAPVPAFDGETMRAALAWVLEEASRLETHELRGHRDACVRAAAEMRRMMREDLLARLSEKLARVGYRLAGINRLLKRHRFTGQTYAFSYAVNGRFEGMHDLAQRAAEGQLTDEAFATSMGEVEAMIEGAEDAALLADYRQYYTFEIVMSDAEGNRTTLSSRAMKGSGGEAQVPFYVAIAASLALAYFPGHIAGRPVGMGLALFDEAFNKLDVPNTQALLRFFRDMGLQLLIAGPEDKRATFTEVLDTIVLINKSMDGRAVYIDTEYPGETAKQALARLNPDHRGIDGFRSAAE</sequence>
<organism evidence="2 3">
    <name type="scientific">Aureimonas flava</name>
    <dbReference type="NCBI Taxonomy" id="2320271"/>
    <lineage>
        <taxon>Bacteria</taxon>
        <taxon>Pseudomonadati</taxon>
        <taxon>Pseudomonadota</taxon>
        <taxon>Alphaproteobacteria</taxon>
        <taxon>Hyphomicrobiales</taxon>
        <taxon>Aurantimonadaceae</taxon>
        <taxon>Aureimonas</taxon>
    </lineage>
</organism>
<proteinExistence type="predicted"/>
<gene>
    <name evidence="2" type="ORF">D3218_12385</name>
</gene>
<dbReference type="Proteomes" id="UP000265750">
    <property type="component" value="Unassembled WGS sequence"/>
</dbReference>
<dbReference type="GO" id="GO:0000731">
    <property type="term" value="P:DNA synthesis involved in DNA repair"/>
    <property type="evidence" value="ECO:0007669"/>
    <property type="project" value="TreeGrafter"/>
</dbReference>
<dbReference type="RefSeq" id="WP_119540398.1">
    <property type="nucleotide sequence ID" value="NZ_QYRN01000006.1"/>
</dbReference>
<dbReference type="PANTHER" id="PTHR32182">
    <property type="entry name" value="DNA REPLICATION AND REPAIR PROTEIN RECF"/>
    <property type="match status" value="1"/>
</dbReference>